<feature type="region of interest" description="Disordered" evidence="1">
    <location>
        <begin position="1"/>
        <end position="46"/>
    </location>
</feature>
<name>A0A8S1EWZ8_9PELO</name>
<proteinExistence type="predicted"/>
<feature type="compositionally biased region" description="Polar residues" evidence="1">
    <location>
        <begin position="574"/>
        <end position="589"/>
    </location>
</feature>
<feature type="region of interest" description="Disordered" evidence="1">
    <location>
        <begin position="562"/>
        <end position="589"/>
    </location>
</feature>
<comment type="caution">
    <text evidence="2">The sequence shown here is derived from an EMBL/GenBank/DDBJ whole genome shotgun (WGS) entry which is preliminary data.</text>
</comment>
<dbReference type="OrthoDB" id="5780504at2759"/>
<sequence length="589" mass="66300">MNYTPSSSSPDVPSTPQSSEGITSPETQKFTKSHPPRKPYQPPIPRLAKTTTVTSSVALVLSISVDCVILWIVQTCKVYSTLSDTANMQFNSYEFGKVGVQTSLFHLISKRGRDIGVWVQWLNELEAIQTPHRCEWEVVEVDNGWSPGLTADTDHLAKIPDEYIVNQAIGLKPFVGQWINFDTSREHLTKLSNPKGLNRFFITEYMPISSPIGFSICQIGRALRIILTATIVKGTDHKSIYEIPDFGFVLDKKSVLRSGATQQIVIERTTYNTRKLFGISWKVMAATILRSTDEMIPTQRISMRKVAPFGSYELCSVISGERQNASHRQPLGSNTSMNSANGRRENYNSFEMNKKRQRPTQEGLTLDLNAMIEKIDFGRKCGILWVFDTNSNVHFVFQDDPPFELGLTVDVHLISIADETAKNGFRWSLSRYKKLPPRCMCMVEKNRLMVLEEAMYTGNNDKLGRSILRGKLFSTIIDEHNLFNQNRIPPFVDIVIIITRVKVANALYDPTKTVNAGLPEMFSWVLVQLNKYIPQPPPQVLVPSTIISHYIPGHYIQTAVQSSENSKPMEEVPTSPSTAVSSLSTESQE</sequence>
<keyword evidence="3" id="KW-1185">Reference proteome</keyword>
<evidence type="ECO:0000313" key="2">
    <source>
        <dbReference type="EMBL" id="CAB3405944.1"/>
    </source>
</evidence>
<feature type="compositionally biased region" description="Polar residues" evidence="1">
    <location>
        <begin position="20"/>
        <end position="30"/>
    </location>
</feature>
<dbReference type="Proteomes" id="UP000494206">
    <property type="component" value="Unassembled WGS sequence"/>
</dbReference>
<evidence type="ECO:0000313" key="3">
    <source>
        <dbReference type="Proteomes" id="UP000494206"/>
    </source>
</evidence>
<dbReference type="EMBL" id="CADEPM010000005">
    <property type="protein sequence ID" value="CAB3405944.1"/>
    <property type="molecule type" value="Genomic_DNA"/>
</dbReference>
<organism evidence="2 3">
    <name type="scientific">Caenorhabditis bovis</name>
    <dbReference type="NCBI Taxonomy" id="2654633"/>
    <lineage>
        <taxon>Eukaryota</taxon>
        <taxon>Metazoa</taxon>
        <taxon>Ecdysozoa</taxon>
        <taxon>Nematoda</taxon>
        <taxon>Chromadorea</taxon>
        <taxon>Rhabditida</taxon>
        <taxon>Rhabditina</taxon>
        <taxon>Rhabditomorpha</taxon>
        <taxon>Rhabditoidea</taxon>
        <taxon>Rhabditidae</taxon>
        <taxon>Peloderinae</taxon>
        <taxon>Caenorhabditis</taxon>
    </lineage>
</organism>
<feature type="compositionally biased region" description="Low complexity" evidence="1">
    <location>
        <begin position="1"/>
        <end position="19"/>
    </location>
</feature>
<feature type="region of interest" description="Disordered" evidence="1">
    <location>
        <begin position="323"/>
        <end position="344"/>
    </location>
</feature>
<reference evidence="2 3" key="1">
    <citation type="submission" date="2020-04" db="EMBL/GenBank/DDBJ databases">
        <authorList>
            <person name="Laetsch R D."/>
            <person name="Stevens L."/>
            <person name="Kumar S."/>
            <person name="Blaxter L. M."/>
        </authorList>
    </citation>
    <scope>NUCLEOTIDE SEQUENCE [LARGE SCALE GENOMIC DNA]</scope>
</reference>
<gene>
    <name evidence="2" type="ORF">CBOVIS_LOCUS8082</name>
</gene>
<protein>
    <submittedName>
        <fullName evidence="2">Uncharacterized protein</fullName>
    </submittedName>
</protein>
<evidence type="ECO:0000256" key="1">
    <source>
        <dbReference type="SAM" id="MobiDB-lite"/>
    </source>
</evidence>
<dbReference type="AlphaFoldDB" id="A0A8S1EWZ8"/>
<accession>A0A8S1EWZ8</accession>